<keyword evidence="2" id="KW-0067">ATP-binding</keyword>
<sequence>MEHDISNESPEEDASPLLFRRNYDMNPDSPRPELGDVSGRRVVDEDELDTNTGGDSTAEIAANSPRYRRRSSTFIDGVHDLPNEKNSPMAPAQLYSTMSGRLFHSGRIVIVLVGPPARGKTLGVKTRIFHLGDYRRATLGPGTEVPDDYFFINASAKSVVLRQKILKKCREDIYAWLNHENGQVAIYDAVNPLAEGRRSLAKEFAKHDVQTLFLESYVTDEKILQENARSVKISSPDFIDMDPDEAAKLYLHRIDVKIPYFETMKEPDLNFVKMINAGERIEYNNVTFGYISHRIVFYLMNLHIKSRHTFFARAGTSSQEDTYKTDAHLSEEGQDYAKKMADTLLEHREAERAALIASGGSDAPLKPLTIWTSTRKRTVETAEALGGRGFKVRQRSQMSQLNPGVCEKLSENAIRRLYPDDIALHERDPYHHRYPRAESYHDLAVRLEPSILELEREQNDLLIIAHESVLRVLYGYLMACDAMHIPKLKFPRNEIIEIIPASYQNEAKRINIPGVVSTIIPGSPEDIRIPVPSSGVVSPLPGSGLGTPAEPISTLANDAISPKNGLSAPANLEGKPKPIRKFSTERPPENPLSRD</sequence>
<dbReference type="PANTHER" id="PTHR10606:SF39">
    <property type="entry name" value="6-PHOSPHOFRUCTO-2-KINASE_FRUCTOSE-2,6-BISPHOSPHATASE YLR345W-RELATED"/>
    <property type="match status" value="1"/>
</dbReference>
<dbReference type="Pfam" id="PF01591">
    <property type="entry name" value="6PF2K"/>
    <property type="match status" value="1"/>
</dbReference>
<evidence type="ECO:0000256" key="2">
    <source>
        <dbReference type="ARBA" id="ARBA00022840"/>
    </source>
</evidence>
<dbReference type="SUPFAM" id="SSF52540">
    <property type="entry name" value="P-loop containing nucleoside triphosphate hydrolases"/>
    <property type="match status" value="1"/>
</dbReference>
<dbReference type="GO" id="GO:0003873">
    <property type="term" value="F:6-phosphofructo-2-kinase activity"/>
    <property type="evidence" value="ECO:0007669"/>
    <property type="project" value="InterPro"/>
</dbReference>
<dbReference type="InterPro" id="IPR013078">
    <property type="entry name" value="His_Pase_superF_clade-1"/>
</dbReference>
<evidence type="ECO:0000259" key="4">
    <source>
        <dbReference type="Pfam" id="PF01591"/>
    </source>
</evidence>
<dbReference type="GO" id="GO:0005524">
    <property type="term" value="F:ATP binding"/>
    <property type="evidence" value="ECO:0007669"/>
    <property type="project" value="UniProtKB-KW"/>
</dbReference>
<evidence type="ECO:0000313" key="5">
    <source>
        <dbReference type="EMBL" id="TVY64185.1"/>
    </source>
</evidence>
<dbReference type="SMART" id="SM00855">
    <property type="entry name" value="PGAM"/>
    <property type="match status" value="1"/>
</dbReference>
<dbReference type="CDD" id="cd07067">
    <property type="entry name" value="HP_PGM_like"/>
    <property type="match status" value="1"/>
</dbReference>
<comment type="caution">
    <text evidence="5">The sequence shown here is derived from an EMBL/GenBank/DDBJ whole genome shotgun (WGS) entry which is preliminary data.</text>
</comment>
<dbReference type="InterPro" id="IPR013079">
    <property type="entry name" value="6Phosfructo_kin"/>
</dbReference>
<organism evidence="5 6">
    <name type="scientific">Lachnellula suecica</name>
    <dbReference type="NCBI Taxonomy" id="602035"/>
    <lineage>
        <taxon>Eukaryota</taxon>
        <taxon>Fungi</taxon>
        <taxon>Dikarya</taxon>
        <taxon>Ascomycota</taxon>
        <taxon>Pezizomycotina</taxon>
        <taxon>Leotiomycetes</taxon>
        <taxon>Helotiales</taxon>
        <taxon>Lachnaceae</taxon>
        <taxon>Lachnellula</taxon>
    </lineage>
</organism>
<accession>A0A8T9BVA3</accession>
<gene>
    <name evidence="5" type="primary">YLR345W</name>
    <name evidence="5" type="ORF">LSUE1_G008024</name>
</gene>
<feature type="compositionally biased region" description="Basic and acidic residues" evidence="3">
    <location>
        <begin position="30"/>
        <end position="43"/>
    </location>
</feature>
<evidence type="ECO:0000313" key="6">
    <source>
        <dbReference type="Proteomes" id="UP000469558"/>
    </source>
</evidence>
<dbReference type="Proteomes" id="UP000469558">
    <property type="component" value="Unassembled WGS sequence"/>
</dbReference>
<feature type="compositionally biased region" description="Basic and acidic residues" evidence="3">
    <location>
        <begin position="582"/>
        <end position="595"/>
    </location>
</feature>
<feature type="region of interest" description="Disordered" evidence="3">
    <location>
        <begin position="1"/>
        <end position="65"/>
    </location>
</feature>
<dbReference type="AlphaFoldDB" id="A0A8T9BVA3"/>
<dbReference type="GO" id="GO:0005829">
    <property type="term" value="C:cytosol"/>
    <property type="evidence" value="ECO:0007669"/>
    <property type="project" value="TreeGrafter"/>
</dbReference>
<reference evidence="5 6" key="1">
    <citation type="submission" date="2018-05" db="EMBL/GenBank/DDBJ databases">
        <title>Genome sequencing and assembly of the regulated plant pathogen Lachnellula willkommii and related sister species for the development of diagnostic species identification markers.</title>
        <authorList>
            <person name="Giroux E."/>
            <person name="Bilodeau G."/>
        </authorList>
    </citation>
    <scope>NUCLEOTIDE SEQUENCE [LARGE SCALE GENOMIC DNA]</scope>
    <source>
        <strain evidence="5 6">CBS 268.59</strain>
    </source>
</reference>
<dbReference type="GO" id="GO:0006003">
    <property type="term" value="P:fructose 2,6-bisphosphate metabolic process"/>
    <property type="evidence" value="ECO:0007669"/>
    <property type="project" value="InterPro"/>
</dbReference>
<dbReference type="PANTHER" id="PTHR10606">
    <property type="entry name" value="6-PHOSPHOFRUCTO-2-KINASE/FRUCTOSE-2,6-BISPHOSPHATASE"/>
    <property type="match status" value="1"/>
</dbReference>
<proteinExistence type="predicted"/>
<dbReference type="Pfam" id="PF00300">
    <property type="entry name" value="His_Phos_1"/>
    <property type="match status" value="1"/>
</dbReference>
<dbReference type="InterPro" id="IPR029033">
    <property type="entry name" value="His_PPase_superfam"/>
</dbReference>
<feature type="region of interest" description="Disordered" evidence="3">
    <location>
        <begin position="540"/>
        <end position="595"/>
    </location>
</feature>
<evidence type="ECO:0000256" key="3">
    <source>
        <dbReference type="SAM" id="MobiDB-lite"/>
    </source>
</evidence>
<evidence type="ECO:0000256" key="1">
    <source>
        <dbReference type="ARBA" id="ARBA00022741"/>
    </source>
</evidence>
<dbReference type="InterPro" id="IPR003094">
    <property type="entry name" value="6Pfruct_kin"/>
</dbReference>
<dbReference type="EMBL" id="QGMK01001825">
    <property type="protein sequence ID" value="TVY64185.1"/>
    <property type="molecule type" value="Genomic_DNA"/>
</dbReference>
<dbReference type="GO" id="GO:0004331">
    <property type="term" value="F:fructose-2,6-bisphosphate 2-phosphatase activity"/>
    <property type="evidence" value="ECO:0007669"/>
    <property type="project" value="TreeGrafter"/>
</dbReference>
<dbReference type="OrthoDB" id="267323at2759"/>
<dbReference type="SUPFAM" id="SSF53254">
    <property type="entry name" value="Phosphoglycerate mutase-like"/>
    <property type="match status" value="1"/>
</dbReference>
<name>A0A8T9BVA3_9HELO</name>
<keyword evidence="1" id="KW-0547">Nucleotide-binding</keyword>
<dbReference type="FunFam" id="3.40.50.1240:FF:000031">
    <property type="entry name" value="6-phosphofructo-2-kinase/fructose-2, 6-bisphosphatase"/>
    <property type="match status" value="1"/>
</dbReference>
<dbReference type="Gene3D" id="3.40.50.1240">
    <property type="entry name" value="Phosphoglycerate mutase-like"/>
    <property type="match status" value="1"/>
</dbReference>
<keyword evidence="6" id="KW-1185">Reference proteome</keyword>
<protein>
    <submittedName>
        <fullName evidence="5">Putative 6-phosphofructo-2-kinase/fructose-2,6-bisphosphatase</fullName>
    </submittedName>
</protein>
<dbReference type="Gene3D" id="3.40.50.300">
    <property type="entry name" value="P-loop containing nucleotide triphosphate hydrolases"/>
    <property type="match status" value="1"/>
</dbReference>
<dbReference type="PRINTS" id="PR00991">
    <property type="entry name" value="6PFRUCTKNASE"/>
</dbReference>
<dbReference type="InterPro" id="IPR027417">
    <property type="entry name" value="P-loop_NTPase"/>
</dbReference>
<dbReference type="GO" id="GO:0006000">
    <property type="term" value="P:fructose metabolic process"/>
    <property type="evidence" value="ECO:0007669"/>
    <property type="project" value="InterPro"/>
</dbReference>
<feature type="domain" description="6-phosphofructo-2-kinase" evidence="4">
    <location>
        <begin position="97"/>
        <end position="305"/>
    </location>
</feature>